<dbReference type="AlphaFoldDB" id="A0A8X6R294"/>
<accession>A0A8X6R294</accession>
<evidence type="ECO:0000313" key="2">
    <source>
        <dbReference type="Proteomes" id="UP000887159"/>
    </source>
</evidence>
<keyword evidence="2" id="KW-1185">Reference proteome</keyword>
<dbReference type="EMBL" id="BMAU01021021">
    <property type="protein sequence ID" value="GFX87068.1"/>
    <property type="molecule type" value="Genomic_DNA"/>
</dbReference>
<protein>
    <submittedName>
        <fullName evidence="1">Uncharacterized protein</fullName>
    </submittedName>
</protein>
<name>A0A8X6R294_TRICX</name>
<comment type="caution">
    <text evidence="1">The sequence shown here is derived from an EMBL/GenBank/DDBJ whole genome shotgun (WGS) entry which is preliminary data.</text>
</comment>
<reference evidence="1" key="1">
    <citation type="submission" date="2020-08" db="EMBL/GenBank/DDBJ databases">
        <title>Multicomponent nature underlies the extraordinary mechanical properties of spider dragline silk.</title>
        <authorList>
            <person name="Kono N."/>
            <person name="Nakamura H."/>
            <person name="Mori M."/>
            <person name="Yoshida Y."/>
            <person name="Ohtoshi R."/>
            <person name="Malay A.D."/>
            <person name="Moran D.A.P."/>
            <person name="Tomita M."/>
            <person name="Numata K."/>
            <person name="Arakawa K."/>
        </authorList>
    </citation>
    <scope>NUCLEOTIDE SEQUENCE</scope>
</reference>
<sequence>MVSLGDSFFLLQRTWNIFIQHLPEPTGPAKFSTHCGRNRLLMCCLALQAIPLLIVDGLQTFDMLPSSTGNSSTHRGRTTDF</sequence>
<organism evidence="1 2">
    <name type="scientific">Trichonephila clavipes</name>
    <name type="common">Golden silk orbweaver</name>
    <name type="synonym">Nephila clavipes</name>
    <dbReference type="NCBI Taxonomy" id="2585209"/>
    <lineage>
        <taxon>Eukaryota</taxon>
        <taxon>Metazoa</taxon>
        <taxon>Ecdysozoa</taxon>
        <taxon>Arthropoda</taxon>
        <taxon>Chelicerata</taxon>
        <taxon>Arachnida</taxon>
        <taxon>Araneae</taxon>
        <taxon>Araneomorphae</taxon>
        <taxon>Entelegynae</taxon>
        <taxon>Araneoidea</taxon>
        <taxon>Nephilidae</taxon>
        <taxon>Trichonephila</taxon>
    </lineage>
</organism>
<evidence type="ECO:0000313" key="1">
    <source>
        <dbReference type="EMBL" id="GFX87068.1"/>
    </source>
</evidence>
<gene>
    <name evidence="1" type="ORF">TNCV_2637081</name>
</gene>
<proteinExistence type="predicted"/>
<dbReference type="Proteomes" id="UP000887159">
    <property type="component" value="Unassembled WGS sequence"/>
</dbReference>